<dbReference type="EMBL" id="CP041186">
    <property type="protein sequence ID" value="QDG54476.1"/>
    <property type="molecule type" value="Genomic_DNA"/>
</dbReference>
<reference evidence="3 4" key="1">
    <citation type="submission" date="2019-06" db="EMBL/GenBank/DDBJ databases">
        <title>Persicimonas caeni gen. nov., sp. nov., a predatory bacterium isolated from solar saltern.</title>
        <authorList>
            <person name="Wang S."/>
        </authorList>
    </citation>
    <scope>NUCLEOTIDE SEQUENCE [LARGE SCALE GENOMIC DNA]</scope>
    <source>
        <strain evidence="3 4">YN101</strain>
    </source>
</reference>
<dbReference type="AlphaFoldDB" id="A0A4Y6Q1M1"/>
<evidence type="ECO:0000256" key="1">
    <source>
        <dbReference type="SAM" id="SignalP"/>
    </source>
</evidence>
<keyword evidence="1" id="KW-0732">Signal</keyword>
<sequence>MTDHFRSRVRTALLIGLGAVLSAGTLAGCAASQDIEKEAPYDREPFATRPHLKISWRQLVNPPGAWEYRPREYSTPHYRKSTDEIFVGTDDGMLLKVRGGDGEILWSVKLDGPIHAEPSFGDGRVYVGTLTGGFYAVDEATGETLWSTEIDGSIESRASYAQGRVFYTTSNDDLIAADAATGKRLWSYRRPAPEYFTIKETAKPVVEEGSVFCGFADGVMVSLQIDTGEVLWQSDLSGGKTEFIDADEDPVVAGSRLFAASYDGGLYALDKTSGEQIWQVPLSGIADFIYGEDTLYAATANGRLVAVGAEDGTTRWAFRFTDNSPVALTATELYLFVSTASGPMYVLDRATGYPLMKWDPSTGFNTRVVFGSTAGFAFSNRGYLYGFDVAY</sequence>
<keyword evidence="4" id="KW-1185">Reference proteome</keyword>
<dbReference type="PANTHER" id="PTHR34512">
    <property type="entry name" value="CELL SURFACE PROTEIN"/>
    <property type="match status" value="1"/>
</dbReference>
<dbReference type="Pfam" id="PF13360">
    <property type="entry name" value="PQQ_2"/>
    <property type="match status" value="1"/>
</dbReference>
<gene>
    <name evidence="3" type="ORF">FIV42_28145</name>
</gene>
<protein>
    <recommendedName>
        <fullName evidence="2">Pyrrolo-quinoline quinone repeat domain-containing protein</fullName>
    </recommendedName>
</protein>
<dbReference type="OrthoDB" id="5485895at2"/>
<accession>A0A4Y6Q1M1</accession>
<dbReference type="InterPro" id="IPR015943">
    <property type="entry name" value="WD40/YVTN_repeat-like_dom_sf"/>
</dbReference>
<dbReference type="PROSITE" id="PS51257">
    <property type="entry name" value="PROKAR_LIPOPROTEIN"/>
    <property type="match status" value="1"/>
</dbReference>
<dbReference type="InterPro" id="IPR018391">
    <property type="entry name" value="PQQ_b-propeller_rpt"/>
</dbReference>
<evidence type="ECO:0000313" key="4">
    <source>
        <dbReference type="Proteomes" id="UP000315995"/>
    </source>
</evidence>
<dbReference type="InterPro" id="IPR011047">
    <property type="entry name" value="Quinoprotein_ADH-like_sf"/>
</dbReference>
<dbReference type="Proteomes" id="UP000315995">
    <property type="component" value="Chromosome"/>
</dbReference>
<evidence type="ECO:0000259" key="2">
    <source>
        <dbReference type="Pfam" id="PF13360"/>
    </source>
</evidence>
<feature type="signal peptide" evidence="1">
    <location>
        <begin position="1"/>
        <end position="27"/>
    </location>
</feature>
<dbReference type="PANTHER" id="PTHR34512:SF30">
    <property type="entry name" value="OUTER MEMBRANE PROTEIN ASSEMBLY FACTOR BAMB"/>
    <property type="match status" value="1"/>
</dbReference>
<dbReference type="Gene3D" id="2.130.10.10">
    <property type="entry name" value="YVTN repeat-like/Quinoprotein amine dehydrogenase"/>
    <property type="match status" value="1"/>
</dbReference>
<accession>A0A5B8YFY3</accession>
<evidence type="ECO:0000313" key="3">
    <source>
        <dbReference type="EMBL" id="QDG54476.1"/>
    </source>
</evidence>
<dbReference type="RefSeq" id="WP_141200920.1">
    <property type="nucleotide sequence ID" value="NZ_CP041186.1"/>
</dbReference>
<dbReference type="SMART" id="SM00564">
    <property type="entry name" value="PQQ"/>
    <property type="match status" value="6"/>
</dbReference>
<dbReference type="SUPFAM" id="SSF50998">
    <property type="entry name" value="Quinoprotein alcohol dehydrogenase-like"/>
    <property type="match status" value="1"/>
</dbReference>
<feature type="domain" description="Pyrrolo-quinoline quinone repeat" evidence="2">
    <location>
        <begin position="98"/>
        <end position="317"/>
    </location>
</feature>
<feature type="chain" id="PRO_5030106859" description="Pyrrolo-quinoline quinone repeat domain-containing protein" evidence="1">
    <location>
        <begin position="28"/>
        <end position="391"/>
    </location>
</feature>
<name>A0A4Y6Q1M1_PERCE</name>
<dbReference type="InterPro" id="IPR002372">
    <property type="entry name" value="PQQ_rpt_dom"/>
</dbReference>
<organism evidence="3 4">
    <name type="scientific">Persicimonas caeni</name>
    <dbReference type="NCBI Taxonomy" id="2292766"/>
    <lineage>
        <taxon>Bacteria</taxon>
        <taxon>Deltaproteobacteria</taxon>
        <taxon>Bradymonadales</taxon>
        <taxon>Bradymonadaceae</taxon>
        <taxon>Persicimonas</taxon>
    </lineage>
</organism>
<proteinExistence type="predicted"/>